<proteinExistence type="predicted"/>
<sequence length="88" mass="10113">MRKIAILTLLGPTTFFLVCDWYWITRQYDRYSNNGTASDCDSAVKEVFSLCKKCPLLKAVVSDYASTPVWQQFYRNSCSRLDSIKKGV</sequence>
<reference evidence="1" key="1">
    <citation type="submission" date="2020-07" db="EMBL/GenBank/DDBJ databases">
        <title>Multicomponent nature underlies the extraordinary mechanical properties of spider dragline silk.</title>
        <authorList>
            <person name="Kono N."/>
            <person name="Nakamura H."/>
            <person name="Mori M."/>
            <person name="Yoshida Y."/>
            <person name="Ohtoshi R."/>
            <person name="Malay A.D."/>
            <person name="Moran D.A.P."/>
            <person name="Tomita M."/>
            <person name="Numata K."/>
            <person name="Arakawa K."/>
        </authorList>
    </citation>
    <scope>NUCLEOTIDE SEQUENCE</scope>
</reference>
<protein>
    <submittedName>
        <fullName evidence="1">Mgat4c</fullName>
    </submittedName>
</protein>
<dbReference type="OrthoDB" id="10483904at2759"/>
<dbReference type="Proteomes" id="UP000887116">
    <property type="component" value="Unassembled WGS sequence"/>
</dbReference>
<organism evidence="1 2">
    <name type="scientific">Trichonephila clavata</name>
    <name type="common">Joro spider</name>
    <name type="synonym">Nephila clavata</name>
    <dbReference type="NCBI Taxonomy" id="2740835"/>
    <lineage>
        <taxon>Eukaryota</taxon>
        <taxon>Metazoa</taxon>
        <taxon>Ecdysozoa</taxon>
        <taxon>Arthropoda</taxon>
        <taxon>Chelicerata</taxon>
        <taxon>Arachnida</taxon>
        <taxon>Araneae</taxon>
        <taxon>Araneomorphae</taxon>
        <taxon>Entelegynae</taxon>
        <taxon>Araneoidea</taxon>
        <taxon>Nephilidae</taxon>
        <taxon>Trichonephila</taxon>
    </lineage>
</organism>
<dbReference type="AlphaFoldDB" id="A0A8X6G782"/>
<name>A0A8X6G782_TRICU</name>
<evidence type="ECO:0000313" key="1">
    <source>
        <dbReference type="EMBL" id="GFQ97317.1"/>
    </source>
</evidence>
<comment type="caution">
    <text evidence="1">The sequence shown here is derived from an EMBL/GenBank/DDBJ whole genome shotgun (WGS) entry which is preliminary data.</text>
</comment>
<accession>A0A8X6G782</accession>
<evidence type="ECO:0000313" key="2">
    <source>
        <dbReference type="Proteomes" id="UP000887116"/>
    </source>
</evidence>
<keyword evidence="2" id="KW-1185">Reference proteome</keyword>
<dbReference type="EMBL" id="BMAO01034541">
    <property type="protein sequence ID" value="GFQ97317.1"/>
    <property type="molecule type" value="Genomic_DNA"/>
</dbReference>
<gene>
    <name evidence="1" type="primary">NCL1_08441</name>
    <name evidence="1" type="ORF">TNCT_610471</name>
</gene>